<accession>A0ABM6WCW7</accession>
<evidence type="ECO:0000313" key="2">
    <source>
        <dbReference type="Proteomes" id="UP000246099"/>
    </source>
</evidence>
<protein>
    <submittedName>
        <fullName evidence="1">Uncharacterized protein</fullName>
    </submittedName>
</protein>
<keyword evidence="2" id="KW-1185">Reference proteome</keyword>
<reference evidence="1 2" key="1">
    <citation type="submission" date="2018-05" db="EMBL/GenBank/DDBJ databases">
        <title>Chitinophaga sp. nov., isolated from rhizosphere soil of Alhagi.</title>
        <authorList>
            <person name="Liu Y."/>
        </authorList>
    </citation>
    <scope>NUCLEOTIDE SEQUENCE [LARGE SCALE GENOMIC DNA]</scope>
    <source>
        <strain evidence="1 2">T22</strain>
    </source>
</reference>
<dbReference type="Proteomes" id="UP000246099">
    <property type="component" value="Chromosome"/>
</dbReference>
<proteinExistence type="predicted"/>
<gene>
    <name evidence="1" type="ORF">DLD77_09375</name>
</gene>
<sequence>MGALCGLMLLTACSDDAVEPKRKFISFKLDNGVLLSEQRNSAYYMPGDLTDADPANDYSQLLVAGYSYGQDVINIRVFSEQPQITPGVYSNMMGGTAMFLEEKATGDRLVADDNYGNITVVIHQVYDSLAIGEFSGNLVNMTDGSIKAVNDGYFKMIYKKFP</sequence>
<dbReference type="EMBL" id="CP029600">
    <property type="protein sequence ID" value="AWO01891.1"/>
    <property type="molecule type" value="Genomic_DNA"/>
</dbReference>
<name>A0ABM6WCW7_9BACT</name>
<organism evidence="1 2">
    <name type="scientific">Chitinophaga alhagiae</name>
    <dbReference type="NCBI Taxonomy" id="2203219"/>
    <lineage>
        <taxon>Bacteria</taxon>
        <taxon>Pseudomonadati</taxon>
        <taxon>Bacteroidota</taxon>
        <taxon>Chitinophagia</taxon>
        <taxon>Chitinophagales</taxon>
        <taxon>Chitinophagaceae</taxon>
        <taxon>Chitinophaga</taxon>
    </lineage>
</organism>
<evidence type="ECO:0000313" key="1">
    <source>
        <dbReference type="EMBL" id="AWO01891.1"/>
    </source>
</evidence>